<evidence type="ECO:0000259" key="8">
    <source>
        <dbReference type="Pfam" id="PF02784"/>
    </source>
</evidence>
<comment type="cofactor">
    <cofactor evidence="1 5">
        <name>pyridoxal 5'-phosphate</name>
        <dbReference type="ChEBI" id="CHEBI:597326"/>
    </cofactor>
</comment>
<keyword evidence="4" id="KW-0456">Lyase</keyword>
<feature type="active site" description="Proton donor" evidence="5">
    <location>
        <position position="367"/>
    </location>
</feature>
<feature type="domain" description="Orn/DAP/Arg decarboxylase 2 N-terminal" evidence="8">
    <location>
        <begin position="51"/>
        <end position="299"/>
    </location>
</feature>
<dbReference type="Proteomes" id="UP000321258">
    <property type="component" value="Unassembled WGS sequence"/>
</dbReference>
<dbReference type="CDD" id="cd06839">
    <property type="entry name" value="PLPDE_III_Btrk_like"/>
    <property type="match status" value="1"/>
</dbReference>
<comment type="similarity">
    <text evidence="6">Belongs to the Orn/Lys/Arg decarboxylase class-II family.</text>
</comment>
<dbReference type="GO" id="GO:0008836">
    <property type="term" value="F:diaminopimelate decarboxylase activity"/>
    <property type="evidence" value="ECO:0007669"/>
    <property type="project" value="InterPro"/>
</dbReference>
<dbReference type="SUPFAM" id="SSF50621">
    <property type="entry name" value="Alanine racemase C-terminal domain-like"/>
    <property type="match status" value="1"/>
</dbReference>
<dbReference type="GO" id="GO:0009089">
    <property type="term" value="P:lysine biosynthetic process via diaminopimelate"/>
    <property type="evidence" value="ECO:0007669"/>
    <property type="project" value="InterPro"/>
</dbReference>
<dbReference type="Gene3D" id="3.20.20.10">
    <property type="entry name" value="Alanine racemase"/>
    <property type="match status" value="1"/>
</dbReference>
<dbReference type="PRINTS" id="PR01179">
    <property type="entry name" value="ODADCRBXLASE"/>
</dbReference>
<gene>
    <name evidence="9" type="primary">lysA_2</name>
    <name evidence="9" type="ORF">MHA02_27170</name>
</gene>
<evidence type="ECO:0000256" key="5">
    <source>
        <dbReference type="PIRSR" id="PIRSR600183-50"/>
    </source>
</evidence>
<dbReference type="AlphaFoldDB" id="A0A512IRJ5"/>
<dbReference type="InterPro" id="IPR009006">
    <property type="entry name" value="Ala_racemase/Decarboxylase_C"/>
</dbReference>
<comment type="caution">
    <text evidence="9">The sequence shown here is derived from an EMBL/GenBank/DDBJ whole genome shotgun (WGS) entry which is preliminary data.</text>
</comment>
<dbReference type="InterPro" id="IPR000183">
    <property type="entry name" value="Orn/DAP/Arg_de-COase"/>
</dbReference>
<dbReference type="OrthoDB" id="9802241at2"/>
<dbReference type="InterPro" id="IPR022644">
    <property type="entry name" value="De-COase2_N"/>
</dbReference>
<dbReference type="InterPro" id="IPR022657">
    <property type="entry name" value="De-COase2_CS"/>
</dbReference>
<keyword evidence="2" id="KW-0210">Decarboxylase</keyword>
<dbReference type="InterPro" id="IPR002986">
    <property type="entry name" value="DAP_deCOOHase_LysA"/>
</dbReference>
<keyword evidence="3 5" id="KW-0663">Pyridoxal phosphate</keyword>
<evidence type="ECO:0000256" key="4">
    <source>
        <dbReference type="ARBA" id="ARBA00023239"/>
    </source>
</evidence>
<protein>
    <submittedName>
        <fullName evidence="9">Diaminopimelate decarboxylase</fullName>
    </submittedName>
</protein>
<proteinExistence type="inferred from homology"/>
<dbReference type="PROSITE" id="PS00879">
    <property type="entry name" value="ODR_DC_2_2"/>
    <property type="match status" value="1"/>
</dbReference>
<evidence type="ECO:0000256" key="1">
    <source>
        <dbReference type="ARBA" id="ARBA00001933"/>
    </source>
</evidence>
<dbReference type="EMBL" id="BJZT01000029">
    <property type="protein sequence ID" value="GEP00330.1"/>
    <property type="molecule type" value="Genomic_DNA"/>
</dbReference>
<feature type="modified residue" description="N6-(pyridoxal phosphate)lysine" evidence="5">
    <location>
        <position position="72"/>
    </location>
</feature>
<evidence type="ECO:0000256" key="6">
    <source>
        <dbReference type="RuleBase" id="RU003737"/>
    </source>
</evidence>
<feature type="domain" description="Orn/DAP/Arg decarboxylase 2 C-terminal" evidence="7">
    <location>
        <begin position="43"/>
        <end position="394"/>
    </location>
</feature>
<organism evidence="9 10">
    <name type="scientific">Methylobacterium haplocladii</name>
    <dbReference type="NCBI Taxonomy" id="1176176"/>
    <lineage>
        <taxon>Bacteria</taxon>
        <taxon>Pseudomonadati</taxon>
        <taxon>Pseudomonadota</taxon>
        <taxon>Alphaproteobacteria</taxon>
        <taxon>Hyphomicrobiales</taxon>
        <taxon>Methylobacteriaceae</taxon>
        <taxon>Methylobacterium</taxon>
    </lineage>
</organism>
<dbReference type="SUPFAM" id="SSF51419">
    <property type="entry name" value="PLP-binding barrel"/>
    <property type="match status" value="1"/>
</dbReference>
<dbReference type="PANTHER" id="PTHR43727">
    <property type="entry name" value="DIAMINOPIMELATE DECARBOXYLASE"/>
    <property type="match status" value="1"/>
</dbReference>
<dbReference type="PRINTS" id="PR01181">
    <property type="entry name" value="DAPDCRBXLASE"/>
</dbReference>
<dbReference type="InterPro" id="IPR029066">
    <property type="entry name" value="PLP-binding_barrel"/>
</dbReference>
<sequence length="445" mass="46361">MPQPEGSTPAERLAAAFGWSDGELAVGGVSLTTLAERHGTPLYVYDAERMRESYRALSEAVAGFAGIYYSIKANPNPAVARVFVGEGAGIEIASAAEYIAARAAGATPERILFAGPGKRPDELAYVIEHGIGEIHLECAEEIARVAAIGAALGRPVSVAVRINPSAAAQGGAMRMGGKPSPFGFDEEELETVIDTVTAQPALRLTGIHLFAGTQILDADVLAGQWLHGLRLAARAARHLGRPLETIDLGGGLGIPYFSSETALDLARLKERVGDLVAVVRDEPLIRDAAIVIEPGRFLVGPAGLYVAQVLASKVSRGTRFLVLDGGMHHHLAASGNLGQVIKRDYPIVAATPRGRETALCTVVGPLCTPLDTLARQAALPDCQAGELIAILQSGAYGLTASPVGFLSHPTPAEVMVDGGKVTEIRPRGSFDVPMALPGMGAGTGR</sequence>
<dbReference type="Pfam" id="PF00278">
    <property type="entry name" value="Orn_DAP_Arg_deC"/>
    <property type="match status" value="1"/>
</dbReference>
<evidence type="ECO:0000256" key="3">
    <source>
        <dbReference type="ARBA" id="ARBA00022898"/>
    </source>
</evidence>
<evidence type="ECO:0000313" key="9">
    <source>
        <dbReference type="EMBL" id="GEP00330.1"/>
    </source>
</evidence>
<evidence type="ECO:0000256" key="2">
    <source>
        <dbReference type="ARBA" id="ARBA00022793"/>
    </source>
</evidence>
<reference evidence="9 10" key="1">
    <citation type="submission" date="2019-07" db="EMBL/GenBank/DDBJ databases">
        <title>Whole genome shotgun sequence of Methylobacterium haplocladii NBRC 107714.</title>
        <authorList>
            <person name="Hosoyama A."/>
            <person name="Uohara A."/>
            <person name="Ohji S."/>
            <person name="Ichikawa N."/>
        </authorList>
    </citation>
    <scope>NUCLEOTIDE SEQUENCE [LARGE SCALE GENOMIC DNA]</scope>
    <source>
        <strain evidence="9 10">NBRC 107714</strain>
    </source>
</reference>
<dbReference type="RefSeq" id="WP_147079514.1">
    <property type="nucleotide sequence ID" value="NZ_BJZT01000029.1"/>
</dbReference>
<keyword evidence="10" id="KW-1185">Reference proteome</keyword>
<dbReference type="Pfam" id="PF02784">
    <property type="entry name" value="Orn_Arg_deC_N"/>
    <property type="match status" value="1"/>
</dbReference>
<evidence type="ECO:0000259" key="7">
    <source>
        <dbReference type="Pfam" id="PF00278"/>
    </source>
</evidence>
<evidence type="ECO:0000313" key="10">
    <source>
        <dbReference type="Proteomes" id="UP000321258"/>
    </source>
</evidence>
<name>A0A512IRJ5_9HYPH</name>
<accession>A0A512IRJ5</accession>
<dbReference type="Gene3D" id="2.40.37.10">
    <property type="entry name" value="Lyase, Ornithine Decarboxylase, Chain A, domain 1"/>
    <property type="match status" value="1"/>
</dbReference>
<dbReference type="InterPro" id="IPR022643">
    <property type="entry name" value="De-COase2_C"/>
</dbReference>
<dbReference type="PANTHER" id="PTHR43727:SF2">
    <property type="entry name" value="GROUP IV DECARBOXYLASE"/>
    <property type="match status" value="1"/>
</dbReference>